<keyword evidence="5" id="KW-0534">Nitrate assimilation</keyword>
<keyword evidence="10" id="KW-1185">Reference proteome</keyword>
<evidence type="ECO:0000256" key="2">
    <source>
        <dbReference type="ARBA" id="ARBA00008432"/>
    </source>
</evidence>
<dbReference type="GO" id="GO:0042128">
    <property type="term" value="P:nitrate assimilation"/>
    <property type="evidence" value="ECO:0007669"/>
    <property type="project" value="UniProtKB-KW"/>
</dbReference>
<evidence type="ECO:0000313" key="9">
    <source>
        <dbReference type="EMBL" id="AEB12575.1"/>
    </source>
</evidence>
<evidence type="ECO:0000256" key="7">
    <source>
        <dbReference type="SAM" id="Phobius"/>
    </source>
</evidence>
<dbReference type="InterPro" id="IPR020846">
    <property type="entry name" value="MFS_dom"/>
</dbReference>
<name>F2NQZ7_MARHT</name>
<organism evidence="9 10">
    <name type="scientific">Marinithermus hydrothermalis (strain DSM 14884 / JCM 11576 / T1)</name>
    <dbReference type="NCBI Taxonomy" id="869210"/>
    <lineage>
        <taxon>Bacteria</taxon>
        <taxon>Thermotogati</taxon>
        <taxon>Deinococcota</taxon>
        <taxon>Deinococci</taxon>
        <taxon>Thermales</taxon>
        <taxon>Thermaceae</taxon>
        <taxon>Marinithermus</taxon>
    </lineage>
</organism>
<dbReference type="STRING" id="869210.Marky_1844"/>
<evidence type="ECO:0000256" key="1">
    <source>
        <dbReference type="ARBA" id="ARBA00004141"/>
    </source>
</evidence>
<dbReference type="Pfam" id="PF07690">
    <property type="entry name" value="MFS_1"/>
    <property type="match status" value="1"/>
</dbReference>
<evidence type="ECO:0000256" key="5">
    <source>
        <dbReference type="ARBA" id="ARBA00023063"/>
    </source>
</evidence>
<protein>
    <submittedName>
        <fullName evidence="9">Major facilitator superfamily MFS_1</fullName>
    </submittedName>
</protein>
<feature type="transmembrane region" description="Helical" evidence="7">
    <location>
        <begin position="16"/>
        <end position="39"/>
    </location>
</feature>
<dbReference type="InterPro" id="IPR011701">
    <property type="entry name" value="MFS"/>
</dbReference>
<comment type="similarity">
    <text evidence="2">Belongs to the major facilitator superfamily. Nitrate/nitrite porter (TC 2.A.1.8) family.</text>
</comment>
<feature type="transmembrane region" description="Helical" evidence="7">
    <location>
        <begin position="118"/>
        <end position="143"/>
    </location>
</feature>
<feature type="transmembrane region" description="Helical" evidence="7">
    <location>
        <begin position="150"/>
        <end position="170"/>
    </location>
</feature>
<sequence length="436" mass="45676">MNPVGVKPSVRGTPTLGLWSATLGFFVGFAAVALFGPTAKQFSDLMNLSPAQVGLLVAIPSLSGSLLRIPFSAWVDTTGGRKPFLVLLGLSVVGMAGLAYLVNAYYPEHLSRGMYPLLLLLGVLSGAGIATFSVGISQVAYWFPQSRQGFALGTYAGVGNLAPGLFSFLLPVALSAWGLAVAYLAWLAFLVVGTLLYYLWAQNAPYFQLRDRGVTPAEAQAQARALGQELFPAGSIRETLVIAARVWKTWVLVALYFTTFGGFLALTAWLPTYWQNYMEMPLVTAGGLTALYSILASAIRVFGGSLADRIGGENTAALSLATLLVGSGFMMGAQSPAPAVLGEVLMAIGMGINNAAVFKLVPKEVPQAVGGASGWVGGLGAFGGFAIPPVMAYFVGLSGTAGYAQGFLVFVVLSLISLALVYLLKRTAQTHPAPTR</sequence>
<feature type="transmembrane region" description="Helical" evidence="7">
    <location>
        <begin position="402"/>
        <end position="424"/>
    </location>
</feature>
<feature type="transmembrane region" description="Helical" evidence="7">
    <location>
        <begin position="250"/>
        <end position="270"/>
    </location>
</feature>
<feature type="transmembrane region" description="Helical" evidence="7">
    <location>
        <begin position="373"/>
        <end position="396"/>
    </location>
</feature>
<accession>F2NQZ7</accession>
<dbReference type="Gene3D" id="1.20.1250.20">
    <property type="entry name" value="MFS general substrate transporter like domains"/>
    <property type="match status" value="2"/>
</dbReference>
<dbReference type="eggNOG" id="COG2223">
    <property type="taxonomic scope" value="Bacteria"/>
</dbReference>
<dbReference type="SUPFAM" id="SSF103473">
    <property type="entry name" value="MFS general substrate transporter"/>
    <property type="match status" value="1"/>
</dbReference>
<gene>
    <name evidence="9" type="ordered locus">Marky_1844</name>
</gene>
<feature type="transmembrane region" description="Helical" evidence="7">
    <location>
        <begin position="51"/>
        <end position="71"/>
    </location>
</feature>
<feature type="transmembrane region" description="Helical" evidence="7">
    <location>
        <begin position="315"/>
        <end position="333"/>
    </location>
</feature>
<feature type="transmembrane region" description="Helical" evidence="7">
    <location>
        <begin position="282"/>
        <end position="303"/>
    </location>
</feature>
<dbReference type="InterPro" id="IPR044772">
    <property type="entry name" value="NO3_transporter"/>
</dbReference>
<dbReference type="EMBL" id="CP002630">
    <property type="protein sequence ID" value="AEB12575.1"/>
    <property type="molecule type" value="Genomic_DNA"/>
</dbReference>
<dbReference type="PROSITE" id="PS50850">
    <property type="entry name" value="MFS"/>
    <property type="match status" value="1"/>
</dbReference>
<feature type="transmembrane region" description="Helical" evidence="7">
    <location>
        <begin position="176"/>
        <end position="200"/>
    </location>
</feature>
<dbReference type="OrthoDB" id="9773404at2"/>
<keyword evidence="3 7" id="KW-0812">Transmembrane</keyword>
<dbReference type="GO" id="GO:0016020">
    <property type="term" value="C:membrane"/>
    <property type="evidence" value="ECO:0007669"/>
    <property type="project" value="UniProtKB-SubCell"/>
</dbReference>
<evidence type="ECO:0000256" key="4">
    <source>
        <dbReference type="ARBA" id="ARBA00022989"/>
    </source>
</evidence>
<dbReference type="HOGENOM" id="CLU_001265_14_0_0"/>
<feature type="transmembrane region" description="Helical" evidence="7">
    <location>
        <begin position="83"/>
        <end position="106"/>
    </location>
</feature>
<dbReference type="Proteomes" id="UP000007030">
    <property type="component" value="Chromosome"/>
</dbReference>
<comment type="subcellular location">
    <subcellularLocation>
        <location evidence="1">Membrane</location>
        <topology evidence="1">Multi-pass membrane protein</topology>
    </subcellularLocation>
</comment>
<reference evidence="9 10" key="1">
    <citation type="journal article" date="2012" name="Stand. Genomic Sci.">
        <title>Complete genome sequence of the aerobic, heterotroph Marinithermus hydrothermalis type strain (T1(T)) from a deep-sea hydrothermal vent chimney.</title>
        <authorList>
            <person name="Copeland A."/>
            <person name="Gu W."/>
            <person name="Yasawong M."/>
            <person name="Lapidus A."/>
            <person name="Lucas S."/>
            <person name="Deshpande S."/>
            <person name="Pagani I."/>
            <person name="Tapia R."/>
            <person name="Cheng J.F."/>
            <person name="Goodwin L.A."/>
            <person name="Pitluck S."/>
            <person name="Liolios K."/>
            <person name="Ivanova N."/>
            <person name="Mavromatis K."/>
            <person name="Mikhailova N."/>
            <person name="Pati A."/>
            <person name="Chen A."/>
            <person name="Palaniappan K."/>
            <person name="Land M."/>
            <person name="Pan C."/>
            <person name="Brambilla E.M."/>
            <person name="Rohde M."/>
            <person name="Tindall B.J."/>
            <person name="Sikorski J."/>
            <person name="Goker M."/>
            <person name="Detter J.C."/>
            <person name="Bristow J."/>
            <person name="Eisen J.A."/>
            <person name="Markowitz V."/>
            <person name="Hugenholtz P."/>
            <person name="Kyrpides N.C."/>
            <person name="Klenk H.P."/>
            <person name="Woyke T."/>
        </authorList>
    </citation>
    <scope>NUCLEOTIDE SEQUENCE [LARGE SCALE GENOMIC DNA]</scope>
    <source>
        <strain evidence="10">DSM 14884 / JCM 11576 / T1</strain>
    </source>
</reference>
<dbReference type="InterPro" id="IPR036259">
    <property type="entry name" value="MFS_trans_sf"/>
</dbReference>
<evidence type="ECO:0000313" key="10">
    <source>
        <dbReference type="Proteomes" id="UP000007030"/>
    </source>
</evidence>
<dbReference type="PANTHER" id="PTHR23515">
    <property type="entry name" value="HIGH-AFFINITY NITRATE TRANSPORTER 2.3"/>
    <property type="match status" value="1"/>
</dbReference>
<evidence type="ECO:0000256" key="6">
    <source>
        <dbReference type="ARBA" id="ARBA00023136"/>
    </source>
</evidence>
<dbReference type="RefSeq" id="WP_013704621.1">
    <property type="nucleotide sequence ID" value="NC_015387.1"/>
</dbReference>
<proteinExistence type="inferred from homology"/>
<feature type="domain" description="Major facilitator superfamily (MFS) profile" evidence="8">
    <location>
        <begin position="17"/>
        <end position="429"/>
    </location>
</feature>
<keyword evidence="4 7" id="KW-1133">Transmembrane helix</keyword>
<dbReference type="AlphaFoldDB" id="F2NQZ7"/>
<dbReference type="GO" id="GO:0015112">
    <property type="term" value="F:nitrate transmembrane transporter activity"/>
    <property type="evidence" value="ECO:0007669"/>
    <property type="project" value="InterPro"/>
</dbReference>
<feature type="transmembrane region" description="Helical" evidence="7">
    <location>
        <begin position="339"/>
        <end position="361"/>
    </location>
</feature>
<evidence type="ECO:0000259" key="8">
    <source>
        <dbReference type="PROSITE" id="PS50850"/>
    </source>
</evidence>
<evidence type="ECO:0000256" key="3">
    <source>
        <dbReference type="ARBA" id="ARBA00022692"/>
    </source>
</evidence>
<keyword evidence="6 7" id="KW-0472">Membrane</keyword>
<dbReference type="KEGG" id="mhd:Marky_1844"/>